<dbReference type="PROSITE" id="PS50110">
    <property type="entry name" value="RESPONSE_REGULATORY"/>
    <property type="match status" value="1"/>
</dbReference>
<dbReference type="InterPro" id="IPR001789">
    <property type="entry name" value="Sig_transdc_resp-reg_receiver"/>
</dbReference>
<feature type="domain" description="Response regulatory" evidence="4">
    <location>
        <begin position="2"/>
        <end position="118"/>
    </location>
</feature>
<dbReference type="PANTHER" id="PTHR43228:SF8">
    <property type="entry name" value="TRANSCRIPTIONAL REGULATORY PROTEIN GLNL"/>
    <property type="match status" value="1"/>
</dbReference>
<name>A0ABT1EA74_9FIRM</name>
<dbReference type="RefSeq" id="WP_262065554.1">
    <property type="nucleotide sequence ID" value="NZ_JAMXOD010000005.1"/>
</dbReference>
<evidence type="ECO:0000256" key="1">
    <source>
        <dbReference type="ARBA" id="ARBA00018672"/>
    </source>
</evidence>
<dbReference type="InterPro" id="IPR052048">
    <property type="entry name" value="ST_Response_Regulator"/>
</dbReference>
<evidence type="ECO:0000313" key="5">
    <source>
        <dbReference type="EMBL" id="MCP1101766.1"/>
    </source>
</evidence>
<organism evidence="5 6">
    <name type="scientific">Aequitasia blattaphilus</name>
    <dbReference type="NCBI Taxonomy" id="2949332"/>
    <lineage>
        <taxon>Bacteria</taxon>
        <taxon>Bacillati</taxon>
        <taxon>Bacillota</taxon>
        <taxon>Clostridia</taxon>
        <taxon>Lachnospirales</taxon>
        <taxon>Lachnospiraceae</taxon>
        <taxon>Aequitasia</taxon>
    </lineage>
</organism>
<dbReference type="InterPro" id="IPR011006">
    <property type="entry name" value="CheY-like_superfamily"/>
</dbReference>
<dbReference type="InterPro" id="IPR013972">
    <property type="entry name" value="YcbB"/>
</dbReference>
<dbReference type="PANTHER" id="PTHR43228">
    <property type="entry name" value="TWO-COMPONENT RESPONSE REGULATOR"/>
    <property type="match status" value="1"/>
</dbReference>
<reference evidence="5 6" key="1">
    <citation type="journal article" date="2022" name="Genome Biol. Evol.">
        <title>Host diet, physiology and behaviors set the stage for Lachnospiraceae cladogenesis.</title>
        <authorList>
            <person name="Vera-Ponce De Leon A."/>
            <person name="Schneider M."/>
            <person name="Jahnes B.C."/>
            <person name="Sadowski V."/>
            <person name="Camuy-Velez L.A."/>
            <person name="Duan J."/>
            <person name="Sabree Z.L."/>
        </authorList>
    </citation>
    <scope>NUCLEOTIDE SEQUENCE [LARGE SCALE GENOMIC DNA]</scope>
    <source>
        <strain evidence="5 6">PAL113</strain>
    </source>
</reference>
<evidence type="ECO:0000259" key="4">
    <source>
        <dbReference type="PROSITE" id="PS50110"/>
    </source>
</evidence>
<dbReference type="Pfam" id="PF08664">
    <property type="entry name" value="YcbB"/>
    <property type="match status" value="1"/>
</dbReference>
<protein>
    <recommendedName>
        <fullName evidence="1">Stage 0 sporulation protein A homolog</fullName>
    </recommendedName>
</protein>
<evidence type="ECO:0000313" key="6">
    <source>
        <dbReference type="Proteomes" id="UP001523566"/>
    </source>
</evidence>
<sequence>MKFYLLDDDKNVLFLLKQIIISRKLGSVVGTSVSPVDALEDIREIDPDIVFVDLLMPEMDGITFIKKMKEERLSPSIIMLSQVSSKDMIAKAYEQGIEFFIQKPINAVEVEAVIQNIGKNITIMDTYKKMKGLFDSGINISAPVTRENQDTEISDYLKGILQKLGIFGDVGSKDIQEIVYYLLKNNLTLGEIPLNEVCKILSDSPKSMEQRIRRAATNGMINLAHLGLEDYSNEYFIEYASTLFSFEQIRKEMDFIKGISTTRGNVKIRNFINSLVLYCQNF</sequence>
<dbReference type="SUPFAM" id="SSF52172">
    <property type="entry name" value="CheY-like"/>
    <property type="match status" value="1"/>
</dbReference>
<dbReference type="Gene3D" id="3.40.50.2300">
    <property type="match status" value="1"/>
</dbReference>
<comment type="caution">
    <text evidence="5">The sequence shown here is derived from an EMBL/GenBank/DDBJ whole genome shotgun (WGS) entry which is preliminary data.</text>
</comment>
<comment type="function">
    <text evidence="2">May play the central regulatory role in sporulation. It may be an element of the effector pathway responsible for the activation of sporulation genes in response to nutritional stress. Spo0A may act in concert with spo0H (a sigma factor) to control the expression of some genes that are critical to the sporulation process.</text>
</comment>
<keyword evidence="3" id="KW-0597">Phosphoprotein</keyword>
<evidence type="ECO:0000256" key="2">
    <source>
        <dbReference type="ARBA" id="ARBA00024867"/>
    </source>
</evidence>
<dbReference type="SMART" id="SM00448">
    <property type="entry name" value="REC"/>
    <property type="match status" value="1"/>
</dbReference>
<dbReference type="Pfam" id="PF00072">
    <property type="entry name" value="Response_reg"/>
    <property type="match status" value="1"/>
</dbReference>
<dbReference type="EMBL" id="JAMZFW010000005">
    <property type="protein sequence ID" value="MCP1101766.1"/>
    <property type="molecule type" value="Genomic_DNA"/>
</dbReference>
<dbReference type="Proteomes" id="UP001523566">
    <property type="component" value="Unassembled WGS sequence"/>
</dbReference>
<evidence type="ECO:0000256" key="3">
    <source>
        <dbReference type="PROSITE-ProRule" id="PRU00169"/>
    </source>
</evidence>
<proteinExistence type="predicted"/>
<accession>A0ABT1EA74</accession>
<gene>
    <name evidence="5" type="ORF">NK125_04970</name>
</gene>
<keyword evidence="6" id="KW-1185">Reference proteome</keyword>
<feature type="modified residue" description="4-aspartylphosphate" evidence="3">
    <location>
        <position position="53"/>
    </location>
</feature>